<name>A0A2N9Y8S5_9HYPH</name>
<comment type="caution">
    <text evidence="1">The sequence shown here is derived from an EMBL/GenBank/DDBJ whole genome shotgun (WGS) entry which is preliminary data.</text>
</comment>
<dbReference type="Proteomes" id="UP000229839">
    <property type="component" value="Unassembled WGS sequence"/>
</dbReference>
<proteinExistence type="predicted"/>
<reference evidence="1 2" key="1">
    <citation type="submission" date="2017-06" db="EMBL/GenBank/DDBJ databases">
        <title>Draft genome of Bartonella tribocorum strain L103, isolated from a rodent in Laos.</title>
        <authorList>
            <person name="Hadjadj L."/>
            <person name="Jiyipong T."/>
            <person name="Morand S."/>
            <person name="Diene S.M."/>
            <person name="Rolain J.-M."/>
        </authorList>
    </citation>
    <scope>NUCLEOTIDE SEQUENCE [LARGE SCALE GENOMIC DNA]</scope>
    <source>
        <strain evidence="1 2">L103</strain>
    </source>
</reference>
<dbReference type="EMBL" id="NJGE01000025">
    <property type="protein sequence ID" value="PIT68108.1"/>
    <property type="molecule type" value="Genomic_DNA"/>
</dbReference>
<organism evidence="1 2">
    <name type="scientific">Bartonella tribocorum</name>
    <dbReference type="NCBI Taxonomy" id="85701"/>
    <lineage>
        <taxon>Bacteria</taxon>
        <taxon>Pseudomonadati</taxon>
        <taxon>Pseudomonadota</taxon>
        <taxon>Alphaproteobacteria</taxon>
        <taxon>Hyphomicrobiales</taxon>
        <taxon>Bartonellaceae</taxon>
        <taxon>Bartonella</taxon>
    </lineage>
</organism>
<dbReference type="AlphaFoldDB" id="A0A2N9Y8S5"/>
<sequence length="64" mass="7441">MSVQGAKGVATVRLGTKERESILHERKKGKAMEGERYFLRRVVPILNTIRIDRIQSVVEMKRHH</sequence>
<evidence type="ECO:0000313" key="2">
    <source>
        <dbReference type="Proteomes" id="UP000229839"/>
    </source>
</evidence>
<accession>A0A2N9Y8S5</accession>
<protein>
    <submittedName>
        <fullName evidence="1">Uncharacterized protein</fullName>
    </submittedName>
</protein>
<gene>
    <name evidence="1" type="ORF">CER18_08390</name>
</gene>
<evidence type="ECO:0000313" key="1">
    <source>
        <dbReference type="EMBL" id="PIT68108.1"/>
    </source>
</evidence>